<comment type="caution">
    <text evidence="3">The sequence shown here is derived from an EMBL/GenBank/DDBJ whole genome shotgun (WGS) entry which is preliminary data.</text>
</comment>
<feature type="chain" id="PRO_5045130086" evidence="2">
    <location>
        <begin position="27"/>
        <end position="135"/>
    </location>
</feature>
<accession>A0ABS9KMV2</accession>
<dbReference type="EMBL" id="JAKLTR010000002">
    <property type="protein sequence ID" value="MCG2613629.1"/>
    <property type="molecule type" value="Genomic_DNA"/>
</dbReference>
<protein>
    <submittedName>
        <fullName evidence="3">DUF4890 domain-containing protein</fullName>
    </submittedName>
</protein>
<feature type="region of interest" description="Disordered" evidence="1">
    <location>
        <begin position="113"/>
        <end position="135"/>
    </location>
</feature>
<feature type="region of interest" description="Disordered" evidence="1">
    <location>
        <begin position="72"/>
        <end position="98"/>
    </location>
</feature>
<organism evidence="3 4">
    <name type="scientific">Terrimonas ginsenosidimutans</name>
    <dbReference type="NCBI Taxonomy" id="2908004"/>
    <lineage>
        <taxon>Bacteria</taxon>
        <taxon>Pseudomonadati</taxon>
        <taxon>Bacteroidota</taxon>
        <taxon>Chitinophagia</taxon>
        <taxon>Chitinophagales</taxon>
        <taxon>Chitinophagaceae</taxon>
        <taxon>Terrimonas</taxon>
    </lineage>
</organism>
<evidence type="ECO:0000256" key="2">
    <source>
        <dbReference type="SAM" id="SignalP"/>
    </source>
</evidence>
<name>A0ABS9KMV2_9BACT</name>
<gene>
    <name evidence="3" type="ORF">LZZ85_05025</name>
</gene>
<feature type="signal peptide" evidence="2">
    <location>
        <begin position="1"/>
        <end position="26"/>
    </location>
</feature>
<dbReference type="RefSeq" id="WP_237869131.1">
    <property type="nucleotide sequence ID" value="NZ_JAKLTR010000002.1"/>
</dbReference>
<evidence type="ECO:0000313" key="4">
    <source>
        <dbReference type="Proteomes" id="UP001165367"/>
    </source>
</evidence>
<reference evidence="3" key="1">
    <citation type="submission" date="2022-01" db="EMBL/GenBank/DDBJ databases">
        <authorList>
            <person name="Jo J.-H."/>
            <person name="Im W.-T."/>
        </authorList>
    </citation>
    <scope>NUCLEOTIDE SEQUENCE</scope>
    <source>
        <strain evidence="3">NA20</strain>
    </source>
</reference>
<sequence length="135" mass="15051">MKFSNIIRKAAFAAAFLIGISFAVSAQSDSTKHSPEKRAKAMTDKMKTDLTLSDDQYKQVYDINLKYAQKNQEAAGGEGTRMQKAKALKSGNASKNEELKAVLNNEQFEKYTEAQKEKKANAREALKKRRDNGGK</sequence>
<evidence type="ECO:0000313" key="3">
    <source>
        <dbReference type="EMBL" id="MCG2613629.1"/>
    </source>
</evidence>
<keyword evidence="2" id="KW-0732">Signal</keyword>
<dbReference type="Proteomes" id="UP001165367">
    <property type="component" value="Unassembled WGS sequence"/>
</dbReference>
<keyword evidence="4" id="KW-1185">Reference proteome</keyword>
<evidence type="ECO:0000256" key="1">
    <source>
        <dbReference type="SAM" id="MobiDB-lite"/>
    </source>
</evidence>
<proteinExistence type="predicted"/>